<evidence type="ECO:0000256" key="2">
    <source>
        <dbReference type="SAM" id="MobiDB-lite"/>
    </source>
</evidence>
<evidence type="ECO:0000259" key="3">
    <source>
        <dbReference type="Pfam" id="PF25567"/>
    </source>
</evidence>
<dbReference type="InterPro" id="IPR011989">
    <property type="entry name" value="ARM-like"/>
</dbReference>
<organism evidence="4 5">
    <name type="scientific">Mya arenaria</name>
    <name type="common">Soft-shell clam</name>
    <dbReference type="NCBI Taxonomy" id="6604"/>
    <lineage>
        <taxon>Eukaryota</taxon>
        <taxon>Metazoa</taxon>
        <taxon>Spiralia</taxon>
        <taxon>Lophotrochozoa</taxon>
        <taxon>Mollusca</taxon>
        <taxon>Bivalvia</taxon>
        <taxon>Autobranchia</taxon>
        <taxon>Heteroconchia</taxon>
        <taxon>Euheterodonta</taxon>
        <taxon>Imparidentia</taxon>
        <taxon>Neoheterodontei</taxon>
        <taxon>Myida</taxon>
        <taxon>Myoidea</taxon>
        <taxon>Myidae</taxon>
        <taxon>Mya</taxon>
    </lineage>
</organism>
<sequence>MGKSKKKKFSGQKPRPTGLPSVREAEAEVELQGTSDTTPASLQAVIEKLQSPNEDNRESACTSIASFVSHPGTAQALLKLNVVKILAPLVLDGSWDIRHRALGALRNLSVDGGEEVCREMIDKDVLTPVLALVKQFPVAGQFTEKYTERMFGMVCEAYSHAFYLLLYLCEGSSVAVSQVSRDKLEPVVCTILDSEHTTMELKVAVGEFLHTVTEDNSDMRTPDLSSCVLRVMSHPVDTSLHLFLRVLASGILVNLEGSQLTSARADLVVPIVTNVAEVLAVDVAAMLVPDGTVQSEADEKQEESTSDNEAGNKLKKKGEDVENILKAQKTALEIATNLCCSDDDEWEELNSSESSNDEAMDVTGEDAGAEGMDQLCVSTEIHSAYLNLGKSLEQQEVLEAVTSAQRAVIGKLADVAPDRLSHVTVLDPKFMNESILHQSDSKITVTPPDLQFMYEMCSKCQWAEVRVNALRVISTIGIILSKNTTPNPLLKDVGLCLLERVCGDGDLWVVGEALDAIFDVFSEDHLDPIVREIGLVQKLKTIAPGIKSKV</sequence>
<dbReference type="InterPro" id="IPR016024">
    <property type="entry name" value="ARM-type_fold"/>
</dbReference>
<feature type="region of interest" description="Disordered" evidence="2">
    <location>
        <begin position="293"/>
        <end position="316"/>
    </location>
</feature>
<dbReference type="SUPFAM" id="SSF48371">
    <property type="entry name" value="ARM repeat"/>
    <property type="match status" value="1"/>
</dbReference>
<feature type="region of interest" description="Disordered" evidence="2">
    <location>
        <begin position="1"/>
        <end position="39"/>
    </location>
</feature>
<dbReference type="Proteomes" id="UP001164746">
    <property type="component" value="Chromosome 8"/>
</dbReference>
<dbReference type="EMBL" id="CP111019">
    <property type="protein sequence ID" value="WAR11769.1"/>
    <property type="molecule type" value="Genomic_DNA"/>
</dbReference>
<feature type="domain" description="SYO1-like TPR repeats" evidence="3">
    <location>
        <begin position="323"/>
        <end position="550"/>
    </location>
</feature>
<dbReference type="PANTHER" id="PTHR13347:SF1">
    <property type="entry name" value="HEAT REPEAT-CONTAINING PROTEIN 3"/>
    <property type="match status" value="1"/>
</dbReference>
<feature type="compositionally biased region" description="Basic residues" evidence="2">
    <location>
        <begin position="1"/>
        <end position="10"/>
    </location>
</feature>
<reference evidence="4" key="1">
    <citation type="submission" date="2022-11" db="EMBL/GenBank/DDBJ databases">
        <title>Centuries of genome instability and evolution in soft-shell clam transmissible cancer (bioRxiv).</title>
        <authorList>
            <person name="Hart S.F.M."/>
            <person name="Yonemitsu M.A."/>
            <person name="Giersch R.M."/>
            <person name="Beal B.F."/>
            <person name="Arriagada G."/>
            <person name="Davis B.W."/>
            <person name="Ostrander E.A."/>
            <person name="Goff S.P."/>
            <person name="Metzger M.J."/>
        </authorList>
    </citation>
    <scope>NUCLEOTIDE SEQUENCE</scope>
    <source>
        <strain evidence="4">MELC-2E11</strain>
        <tissue evidence="4">Siphon/mantle</tissue>
    </source>
</reference>
<evidence type="ECO:0000313" key="4">
    <source>
        <dbReference type="EMBL" id="WAR11769.1"/>
    </source>
</evidence>
<gene>
    <name evidence="4" type="ORF">MAR_025949</name>
</gene>
<protein>
    <submittedName>
        <fullName evidence="4">HEAT3-like protein</fullName>
    </submittedName>
</protein>
<accession>A0ABY7ES59</accession>
<evidence type="ECO:0000256" key="1">
    <source>
        <dbReference type="ARBA" id="ARBA00049983"/>
    </source>
</evidence>
<dbReference type="Gene3D" id="1.25.10.10">
    <property type="entry name" value="Leucine-rich Repeat Variant"/>
    <property type="match status" value="1"/>
</dbReference>
<name>A0ABY7ES59_MYAAR</name>
<dbReference type="InterPro" id="IPR057990">
    <property type="entry name" value="TPR_SYO1"/>
</dbReference>
<comment type="similarity">
    <text evidence="1">Belongs to the nuclear import and ribosome assembly adapter family.</text>
</comment>
<evidence type="ECO:0000313" key="5">
    <source>
        <dbReference type="Proteomes" id="UP001164746"/>
    </source>
</evidence>
<proteinExistence type="inferred from homology"/>
<dbReference type="Pfam" id="PF25567">
    <property type="entry name" value="TPR_SYO1"/>
    <property type="match status" value="1"/>
</dbReference>
<keyword evidence="5" id="KW-1185">Reference proteome</keyword>
<dbReference type="PANTHER" id="PTHR13347">
    <property type="entry name" value="HEAT REPEAT-CONTAINING PROTEIN 3"/>
    <property type="match status" value="1"/>
</dbReference>
<dbReference type="InterPro" id="IPR052616">
    <property type="entry name" value="SYO1-like"/>
</dbReference>